<reference evidence="5 6" key="1">
    <citation type="journal article" date="2015" name="BMC Genomics">
        <title>Insights from the genome of Ophiocordyceps polyrhachis-furcata to pathogenicity and host specificity in insect fungi.</title>
        <authorList>
            <person name="Wichadakul D."/>
            <person name="Kobmoo N."/>
            <person name="Ingsriswang S."/>
            <person name="Tangphatsornruang S."/>
            <person name="Chantasingh D."/>
            <person name="Luangsa-ard J.J."/>
            <person name="Eurwilaichitr L."/>
        </authorList>
    </citation>
    <scope>NUCLEOTIDE SEQUENCE [LARGE SCALE GENOMIC DNA]</scope>
    <source>
        <strain evidence="5 6">BCC 54312</strain>
    </source>
</reference>
<dbReference type="Proteomes" id="UP000253664">
    <property type="component" value="Unassembled WGS sequence"/>
</dbReference>
<evidence type="ECO:0000256" key="3">
    <source>
        <dbReference type="SAM" id="SignalP"/>
    </source>
</evidence>
<dbReference type="SUPFAM" id="SSF53474">
    <property type="entry name" value="alpha/beta-Hydrolases"/>
    <property type="match status" value="1"/>
</dbReference>
<feature type="chain" id="PRO_5017068048" description="AB hydrolase-1 domain-containing protein" evidence="3">
    <location>
        <begin position="18"/>
        <end position="486"/>
    </location>
</feature>
<dbReference type="PANTHER" id="PTHR43248:SF30">
    <property type="entry name" value="AB HYDROLASE-1 DOMAIN-CONTAINING PROTEIN"/>
    <property type="match status" value="1"/>
</dbReference>
<dbReference type="Gene3D" id="3.40.50.1820">
    <property type="entry name" value="alpha/beta hydrolase"/>
    <property type="match status" value="1"/>
</dbReference>
<dbReference type="OrthoDB" id="425534at2759"/>
<evidence type="ECO:0000256" key="2">
    <source>
        <dbReference type="ARBA" id="ARBA00022801"/>
    </source>
</evidence>
<evidence type="ECO:0000259" key="4">
    <source>
        <dbReference type="Pfam" id="PF00561"/>
    </source>
</evidence>
<organism evidence="5 6">
    <name type="scientific">Ophiocordyceps polyrhachis-furcata BCC 54312</name>
    <dbReference type="NCBI Taxonomy" id="1330021"/>
    <lineage>
        <taxon>Eukaryota</taxon>
        <taxon>Fungi</taxon>
        <taxon>Dikarya</taxon>
        <taxon>Ascomycota</taxon>
        <taxon>Pezizomycotina</taxon>
        <taxon>Sordariomycetes</taxon>
        <taxon>Hypocreomycetidae</taxon>
        <taxon>Hypocreales</taxon>
        <taxon>Ophiocordycipitaceae</taxon>
        <taxon>Ophiocordyceps</taxon>
    </lineage>
</organism>
<sequence length="486" mass="52627">MKLTLVLALVTVAQAAAADCSTSDSKTAGIRWGPCPDKYDAKFECGKLQVPIDYDDKRSGQFDISMLRLPCVDNGTCQGNLFFNFGGPGDSAMETINDDLEGVASEKLRKAFTLIGPDLRGIGNSHPVRCDVELLNRRVSLNVTGERELEQLAAHNKQLGESCANLTGSLFYHVDTISAARDLDQIRQVALGDEKFNYYGVSYGTQLGSQYASLFPDRVGRMVLDGNLIHSDMPANFIMGEAATFENSFNRLTEWCKNSTECALHGEDVAAIFDRLVDQSSIEPLAAPGCEKSKECWADVTAEDLLGAVQDLLGGGRKKWPEIAQGIKEARDGNATSLSSSLKDEFGGGNTAVTCLDGFGIDLESAKRMAAPRLLAARSLTPRSRGFNGISSAQLDCMGWPAPVTNPMERLKVEASVPPILLVNALHDPSTSVMWAVQLREQIPSAINVFRDGDGHGSYEGGETQDVMDAFLLGEKMPEDMLILRT</sequence>
<dbReference type="GO" id="GO:0016787">
    <property type="term" value="F:hydrolase activity"/>
    <property type="evidence" value="ECO:0007669"/>
    <property type="project" value="UniProtKB-KW"/>
</dbReference>
<dbReference type="EMBL" id="LKCN02000007">
    <property type="protein sequence ID" value="RCI12384.1"/>
    <property type="molecule type" value="Genomic_DNA"/>
</dbReference>
<feature type="domain" description="AB hydrolase-1" evidence="4">
    <location>
        <begin position="86"/>
        <end position="459"/>
    </location>
</feature>
<dbReference type="InterPro" id="IPR029058">
    <property type="entry name" value="AB_hydrolase_fold"/>
</dbReference>
<evidence type="ECO:0000313" key="5">
    <source>
        <dbReference type="EMBL" id="RCI12384.1"/>
    </source>
</evidence>
<evidence type="ECO:0000313" key="6">
    <source>
        <dbReference type="Proteomes" id="UP000253664"/>
    </source>
</evidence>
<comment type="similarity">
    <text evidence="1">Belongs to the peptidase S33 family.</text>
</comment>
<evidence type="ECO:0000256" key="1">
    <source>
        <dbReference type="ARBA" id="ARBA00010088"/>
    </source>
</evidence>
<keyword evidence="6" id="KW-1185">Reference proteome</keyword>
<keyword evidence="2" id="KW-0378">Hydrolase</keyword>
<keyword evidence="3" id="KW-0732">Signal</keyword>
<feature type="signal peptide" evidence="3">
    <location>
        <begin position="1"/>
        <end position="17"/>
    </location>
</feature>
<dbReference type="Pfam" id="PF00561">
    <property type="entry name" value="Abhydrolase_1"/>
    <property type="match status" value="1"/>
</dbReference>
<dbReference type="InterPro" id="IPR051601">
    <property type="entry name" value="Serine_prot/Carboxylest_S33"/>
</dbReference>
<dbReference type="AlphaFoldDB" id="A0A367LD82"/>
<name>A0A367LD82_9HYPO</name>
<protein>
    <recommendedName>
        <fullName evidence="4">AB hydrolase-1 domain-containing protein</fullName>
    </recommendedName>
</protein>
<accession>A0A367LD82</accession>
<dbReference type="PANTHER" id="PTHR43248">
    <property type="entry name" value="2-SUCCINYL-6-HYDROXY-2,4-CYCLOHEXADIENE-1-CARBOXYLATE SYNTHASE"/>
    <property type="match status" value="1"/>
</dbReference>
<dbReference type="InterPro" id="IPR000073">
    <property type="entry name" value="AB_hydrolase_1"/>
</dbReference>
<proteinExistence type="inferred from homology"/>
<dbReference type="STRING" id="1330021.A0A367LD82"/>
<gene>
    <name evidence="5" type="ORF">L249_0646</name>
</gene>
<comment type="caution">
    <text evidence="5">The sequence shown here is derived from an EMBL/GenBank/DDBJ whole genome shotgun (WGS) entry which is preliminary data.</text>
</comment>